<feature type="domain" description="Transposase IS204/IS1001/IS1096/IS1165 zinc-finger" evidence="2">
    <location>
        <begin position="32"/>
        <end position="78"/>
    </location>
</feature>
<feature type="domain" description="Transposase IS204/IS1001/IS1096/IS1165 DDE" evidence="1">
    <location>
        <begin position="149"/>
        <end position="380"/>
    </location>
</feature>
<dbReference type="InterPro" id="IPR002560">
    <property type="entry name" value="Transposase_DDE"/>
</dbReference>
<evidence type="ECO:0000259" key="2">
    <source>
        <dbReference type="Pfam" id="PF14690"/>
    </source>
</evidence>
<dbReference type="OrthoDB" id="46712at2"/>
<accession>M5JT99</accession>
<gene>
    <name evidence="3" type="ORF">D584_22721</name>
</gene>
<evidence type="ECO:0000313" key="4">
    <source>
        <dbReference type="Proteomes" id="UP000011971"/>
    </source>
</evidence>
<dbReference type="PANTHER" id="PTHR33498">
    <property type="entry name" value="TRANSPOSASE FOR INSERTION SEQUENCE ELEMENT IS1557"/>
    <property type="match status" value="1"/>
</dbReference>
<organism evidence="3 4">
    <name type="scientific">Brucella intermedia M86</name>
    <dbReference type="NCBI Taxonomy" id="1234597"/>
    <lineage>
        <taxon>Bacteria</taxon>
        <taxon>Pseudomonadati</taxon>
        <taxon>Pseudomonadota</taxon>
        <taxon>Alphaproteobacteria</taxon>
        <taxon>Hyphomicrobiales</taxon>
        <taxon>Brucellaceae</taxon>
        <taxon>Brucella/Ochrobactrum group</taxon>
        <taxon>Brucella</taxon>
    </lineage>
</organism>
<dbReference type="Pfam" id="PF01610">
    <property type="entry name" value="DDE_Tnp_ISL3"/>
    <property type="match status" value="1"/>
</dbReference>
<protein>
    <submittedName>
        <fullName evidence="3">Transposase, IS204/IS1001/IS1096/IS1165 family protein</fullName>
    </submittedName>
</protein>
<reference evidence="3 4" key="1">
    <citation type="journal article" date="2013" name="Gut Pathog.">
        <title>Draft genome of Ochrobactrum intermedium strain M86 isolated from non-ulcer dyspeptic individual from India.</title>
        <authorList>
            <person name="Kulkarni G."/>
            <person name="Dhotre D."/>
            <person name="Dharne M."/>
            <person name="Shetty S."/>
            <person name="Chowdhury S."/>
            <person name="Misra V."/>
            <person name="Misra S."/>
            <person name="Patole M."/>
            <person name="Shouche Y."/>
        </authorList>
    </citation>
    <scope>NUCLEOTIDE SEQUENCE [LARGE SCALE GENOMIC DNA]</scope>
    <source>
        <strain evidence="3 4">M86</strain>
    </source>
</reference>
<dbReference type="InterPro" id="IPR047951">
    <property type="entry name" value="Transpos_ISL3"/>
</dbReference>
<dbReference type="Proteomes" id="UP000011971">
    <property type="component" value="Unassembled WGS sequence"/>
</dbReference>
<dbReference type="RefSeq" id="WP_006473027.1">
    <property type="nucleotide sequence ID" value="NZ_AOGE01000073.1"/>
</dbReference>
<dbReference type="AlphaFoldDB" id="M5JT99"/>
<evidence type="ECO:0000313" key="3">
    <source>
        <dbReference type="EMBL" id="ELT46849.1"/>
    </source>
</evidence>
<evidence type="ECO:0000259" key="1">
    <source>
        <dbReference type="Pfam" id="PF01610"/>
    </source>
</evidence>
<dbReference type="Pfam" id="PF14690">
    <property type="entry name" value="Zn_ribbon_ISL3"/>
    <property type="match status" value="1"/>
</dbReference>
<dbReference type="NCBIfam" id="NF033550">
    <property type="entry name" value="transpos_ISL3"/>
    <property type="match status" value="1"/>
</dbReference>
<dbReference type="InterPro" id="IPR029261">
    <property type="entry name" value="Transposase_Znf"/>
</dbReference>
<name>M5JT99_9HYPH</name>
<dbReference type="EMBL" id="AOGE01000073">
    <property type="protein sequence ID" value="ELT46849.1"/>
    <property type="molecule type" value="Genomic_DNA"/>
</dbReference>
<dbReference type="PANTHER" id="PTHR33498:SF1">
    <property type="entry name" value="TRANSPOSASE FOR INSERTION SEQUENCE ELEMENT IS1557"/>
    <property type="match status" value="1"/>
</dbReference>
<proteinExistence type="predicted"/>
<sequence length="447" mass="50957">MANNALYLPNWTVTEVKVDEQYDIKASYDIAPEACPKCGVVGRFVSHGPKLIKYVDAPVHGKKTVIHVAVKRYKCRECGGTFLQSLPDMAPDRRMTLRCYNHIAVQSLIRPTLHIARDVGVDEKTCRNIQREHIAKMLETREIYAPQVLGIDEVNLTNGLCAVLVDVFGRKVIDLLETNSKARVGHWMAHLPGRERVSYVTMDMWRSYAELAAIYLPQAVVVVDKFHVVRTANKHLDAVRVSAARKLTTMKAQRAAMKGRLLLQKSRHRLSPRAQFVLDGWLSNSPTLKRAWEAKEAFYDIWDCTSRAAAERAFEEWKVQFADLPEFVKLGRTVDNWHKEVFAYFDTGLTNAFTEAANGILKIANRLGRGYSIDVLRARVINRNPAKEANLFVCDYCRGIFPKGETITPKHLFPKSKLATHRNLSMSCYECNRNHTEMWFIHEPVST</sequence>
<comment type="caution">
    <text evidence="3">The sequence shown here is derived from an EMBL/GenBank/DDBJ whole genome shotgun (WGS) entry which is preliminary data.</text>
</comment>